<dbReference type="GeneID" id="36579110"/>
<feature type="domain" description="Protein kinase" evidence="2">
    <location>
        <begin position="125"/>
        <end position="588"/>
    </location>
</feature>
<protein>
    <recommendedName>
        <fullName evidence="2">Protein kinase domain-containing protein</fullName>
    </recommendedName>
</protein>
<dbReference type="EMBL" id="KZ613837">
    <property type="protein sequence ID" value="PMD58018.1"/>
    <property type="molecule type" value="Genomic_DNA"/>
</dbReference>
<gene>
    <name evidence="3" type="ORF">K444DRAFT_20458</name>
</gene>
<name>A0A2J6T4S6_9HELO</name>
<dbReference type="Proteomes" id="UP000235371">
    <property type="component" value="Unassembled WGS sequence"/>
</dbReference>
<dbReference type="GO" id="GO:0004672">
    <property type="term" value="F:protein kinase activity"/>
    <property type="evidence" value="ECO:0007669"/>
    <property type="project" value="InterPro"/>
</dbReference>
<dbReference type="PROSITE" id="PS50011">
    <property type="entry name" value="PROTEIN_KINASE_DOM"/>
    <property type="match status" value="1"/>
</dbReference>
<dbReference type="OrthoDB" id="4062651at2759"/>
<evidence type="ECO:0000313" key="3">
    <source>
        <dbReference type="EMBL" id="PMD58018.1"/>
    </source>
</evidence>
<accession>A0A2J6T4S6</accession>
<keyword evidence="4" id="KW-1185">Reference proteome</keyword>
<reference evidence="3 4" key="1">
    <citation type="submission" date="2016-04" db="EMBL/GenBank/DDBJ databases">
        <title>A degradative enzymes factory behind the ericoid mycorrhizal symbiosis.</title>
        <authorList>
            <consortium name="DOE Joint Genome Institute"/>
            <person name="Martino E."/>
            <person name="Morin E."/>
            <person name="Grelet G."/>
            <person name="Kuo A."/>
            <person name="Kohler A."/>
            <person name="Daghino S."/>
            <person name="Barry K."/>
            <person name="Choi C."/>
            <person name="Cichocki N."/>
            <person name="Clum A."/>
            <person name="Copeland A."/>
            <person name="Hainaut M."/>
            <person name="Haridas S."/>
            <person name="Labutti K."/>
            <person name="Lindquist E."/>
            <person name="Lipzen A."/>
            <person name="Khouja H.-R."/>
            <person name="Murat C."/>
            <person name="Ohm R."/>
            <person name="Olson A."/>
            <person name="Spatafora J."/>
            <person name="Veneault-Fourrey C."/>
            <person name="Henrissat B."/>
            <person name="Grigoriev I."/>
            <person name="Martin F."/>
            <person name="Perotto S."/>
        </authorList>
    </citation>
    <scope>NUCLEOTIDE SEQUENCE [LARGE SCALE GENOMIC DNA]</scope>
    <source>
        <strain evidence="3 4">E</strain>
    </source>
</reference>
<dbReference type="Gene3D" id="1.10.510.10">
    <property type="entry name" value="Transferase(Phosphotransferase) domain 1"/>
    <property type="match status" value="1"/>
</dbReference>
<dbReference type="SUPFAM" id="SSF56112">
    <property type="entry name" value="Protein kinase-like (PK-like)"/>
    <property type="match status" value="1"/>
</dbReference>
<dbReference type="InterPro" id="IPR011009">
    <property type="entry name" value="Kinase-like_dom_sf"/>
</dbReference>
<dbReference type="AlphaFoldDB" id="A0A2J6T4S6"/>
<organism evidence="3 4">
    <name type="scientific">Hyaloscypha bicolor E</name>
    <dbReference type="NCBI Taxonomy" id="1095630"/>
    <lineage>
        <taxon>Eukaryota</taxon>
        <taxon>Fungi</taxon>
        <taxon>Dikarya</taxon>
        <taxon>Ascomycota</taxon>
        <taxon>Pezizomycotina</taxon>
        <taxon>Leotiomycetes</taxon>
        <taxon>Helotiales</taxon>
        <taxon>Hyaloscyphaceae</taxon>
        <taxon>Hyaloscypha</taxon>
        <taxon>Hyaloscypha bicolor</taxon>
    </lineage>
</organism>
<evidence type="ECO:0000259" key="2">
    <source>
        <dbReference type="PROSITE" id="PS50011"/>
    </source>
</evidence>
<proteinExistence type="predicted"/>
<dbReference type="RefSeq" id="XP_024734922.1">
    <property type="nucleotide sequence ID" value="XM_024871028.1"/>
</dbReference>
<dbReference type="GO" id="GO:0005524">
    <property type="term" value="F:ATP binding"/>
    <property type="evidence" value="ECO:0007669"/>
    <property type="project" value="InterPro"/>
</dbReference>
<evidence type="ECO:0000313" key="4">
    <source>
        <dbReference type="Proteomes" id="UP000235371"/>
    </source>
</evidence>
<dbReference type="STRING" id="1095630.A0A2J6T4S6"/>
<sequence length="588" mass="66642">MEPTPDMFHAVMYPTAAFTPTLASDPSPPTGPTPWEASPHNPKNRIDSLTAVLTPTWRLDGGEMDGTRFFATPSFALNRSPLRIDVHIPSPADHAPEVRGILKSHAAMLVDGSQLAHLPIAQLVLRILERWSSSSRGTTARLAELYHGMPFGSRIVIDRICADIDAIAVHLIPNYDVEQQWLSPAALQRMWSADLPWPEVRDLSCVQLQRQLHDAIALVTMEGHGDDELFVFKSATADCKFLYHELKLLLSMAPHANVVARPLYIVTKRCRFGGKVGVCGFVLRYYAAGTLQQTLVARSRGGGSLALEEKFRWAREVTEALLHIRESPAGFYSDVKLNNIIMDERADGLHAIVLDFEQRGGWYSWSPPEVFYTEYLEHVASSPHVPEKTKEKYTAMLKKWKPDWAPKSRSVRYWNPEFGFSIAWTSLAEPERERAQVFMLGKLLWCLFEGVGSVNACVTPETFRDELSELHFPEFRRTPEAMRSCIRRYTSGAPEWEGRYPAVVRRGNKLFPRERYEKFGAAGCTAFEAQEAARQWWKQELADAERFLENRTSKYAEGLRGRSIAALQDGRPLLKDVLRDVQEVEQEM</sequence>
<dbReference type="InterPro" id="IPR000719">
    <property type="entry name" value="Prot_kinase_dom"/>
</dbReference>
<feature type="region of interest" description="Disordered" evidence="1">
    <location>
        <begin position="20"/>
        <end position="45"/>
    </location>
</feature>
<evidence type="ECO:0000256" key="1">
    <source>
        <dbReference type="SAM" id="MobiDB-lite"/>
    </source>
</evidence>
<dbReference type="InParanoid" id="A0A2J6T4S6"/>